<sequence length="152" mass="16948">MDHRLSGSLGPVVLRLLPLAIHGFPHHGPVWISTFGLAHAHDIFGPRRSLHVDASHPSNKKKHFVHADSGNDSGTLPRLCYLSGSLRLSNAHSYSNGMRNNDVHYRLEITQTLRTLRVYTGNLVCLLPPLVLGENHVFYVICTCLLLNIILF</sequence>
<keyword evidence="2" id="KW-1185">Reference proteome</keyword>
<evidence type="ECO:0000313" key="1">
    <source>
        <dbReference type="EMBL" id="KAF9467638.1"/>
    </source>
</evidence>
<dbReference type="EMBL" id="MU150236">
    <property type="protein sequence ID" value="KAF9467638.1"/>
    <property type="molecule type" value="Genomic_DNA"/>
</dbReference>
<comment type="caution">
    <text evidence="1">The sequence shown here is derived from an EMBL/GenBank/DDBJ whole genome shotgun (WGS) entry which is preliminary data.</text>
</comment>
<reference evidence="1" key="1">
    <citation type="submission" date="2020-11" db="EMBL/GenBank/DDBJ databases">
        <authorList>
            <consortium name="DOE Joint Genome Institute"/>
            <person name="Ahrendt S."/>
            <person name="Riley R."/>
            <person name="Andreopoulos W."/>
            <person name="Labutti K."/>
            <person name="Pangilinan J."/>
            <person name="Ruiz-Duenas F.J."/>
            <person name="Barrasa J.M."/>
            <person name="Sanchez-Garcia M."/>
            <person name="Camarero S."/>
            <person name="Miyauchi S."/>
            <person name="Serrano A."/>
            <person name="Linde D."/>
            <person name="Babiker R."/>
            <person name="Drula E."/>
            <person name="Ayuso-Fernandez I."/>
            <person name="Pacheco R."/>
            <person name="Padilla G."/>
            <person name="Ferreira P."/>
            <person name="Barriuso J."/>
            <person name="Kellner H."/>
            <person name="Castanera R."/>
            <person name="Alfaro M."/>
            <person name="Ramirez L."/>
            <person name="Pisabarro A.G."/>
            <person name="Kuo A."/>
            <person name="Tritt A."/>
            <person name="Lipzen A."/>
            <person name="He G."/>
            <person name="Yan M."/>
            <person name="Ng V."/>
            <person name="Cullen D."/>
            <person name="Martin F."/>
            <person name="Rosso M.-N."/>
            <person name="Henrissat B."/>
            <person name="Hibbett D."/>
            <person name="Martinez A.T."/>
            <person name="Grigoriev I.V."/>
        </authorList>
    </citation>
    <scope>NUCLEOTIDE SEQUENCE</scope>
    <source>
        <strain evidence="1">CBS 247.69</strain>
    </source>
</reference>
<organism evidence="1 2">
    <name type="scientific">Collybia nuda</name>
    <dbReference type="NCBI Taxonomy" id="64659"/>
    <lineage>
        <taxon>Eukaryota</taxon>
        <taxon>Fungi</taxon>
        <taxon>Dikarya</taxon>
        <taxon>Basidiomycota</taxon>
        <taxon>Agaricomycotina</taxon>
        <taxon>Agaricomycetes</taxon>
        <taxon>Agaricomycetidae</taxon>
        <taxon>Agaricales</taxon>
        <taxon>Tricholomatineae</taxon>
        <taxon>Clitocybaceae</taxon>
        <taxon>Collybia</taxon>
    </lineage>
</organism>
<evidence type="ECO:0000313" key="2">
    <source>
        <dbReference type="Proteomes" id="UP000807353"/>
    </source>
</evidence>
<accession>A0A9P5YEY0</accession>
<proteinExistence type="predicted"/>
<protein>
    <submittedName>
        <fullName evidence="1">Uncharacterized protein</fullName>
    </submittedName>
</protein>
<dbReference type="AlphaFoldDB" id="A0A9P5YEY0"/>
<gene>
    <name evidence="1" type="ORF">BDZ94DRAFT_1248608</name>
</gene>
<name>A0A9P5YEY0_9AGAR</name>
<dbReference type="Proteomes" id="UP000807353">
    <property type="component" value="Unassembled WGS sequence"/>
</dbReference>